<gene>
    <name evidence="1" type="ORF">VZ94_05585</name>
</gene>
<evidence type="ECO:0000313" key="2">
    <source>
        <dbReference type="Proteomes" id="UP000033684"/>
    </source>
</evidence>
<dbReference type="EMBL" id="LAJX01000047">
    <property type="protein sequence ID" value="KJV07307.1"/>
    <property type="molecule type" value="Genomic_DNA"/>
</dbReference>
<dbReference type="AlphaFoldDB" id="A0A0F3IKV2"/>
<evidence type="ECO:0000313" key="1">
    <source>
        <dbReference type="EMBL" id="KJV07307.1"/>
    </source>
</evidence>
<protein>
    <recommendedName>
        <fullName evidence="3">DUF4435 domain-containing protein</fullName>
    </recommendedName>
</protein>
<comment type="caution">
    <text evidence="1">The sequence shown here is derived from an EMBL/GenBank/DDBJ whole genome shotgun (WGS) entry which is preliminary data.</text>
</comment>
<proteinExistence type="predicted"/>
<dbReference type="OrthoDB" id="7058238at2"/>
<evidence type="ECO:0008006" key="3">
    <source>
        <dbReference type="Google" id="ProtNLM"/>
    </source>
</evidence>
<reference evidence="1 2" key="2">
    <citation type="journal article" date="2016" name="Microb. Ecol.">
        <title>Genome Characteristics of a Novel Type I Methanotroph (Sn10-6) Isolated from a Flooded Indian Rice Field.</title>
        <authorList>
            <person name="Rahalkar M.C."/>
            <person name="Pandit P.S."/>
            <person name="Dhakephalkar P.K."/>
            <person name="Pore S."/>
            <person name="Arora P."/>
            <person name="Kapse N."/>
        </authorList>
    </citation>
    <scope>NUCLEOTIDE SEQUENCE [LARGE SCALE GENOMIC DNA]</scope>
    <source>
        <strain evidence="1 2">Sn10-6</strain>
    </source>
</reference>
<organism evidence="1 2">
    <name type="scientific">Methylocucumis oryzae</name>
    <dbReference type="NCBI Taxonomy" id="1632867"/>
    <lineage>
        <taxon>Bacteria</taxon>
        <taxon>Pseudomonadati</taxon>
        <taxon>Pseudomonadota</taxon>
        <taxon>Gammaproteobacteria</taxon>
        <taxon>Methylococcales</taxon>
        <taxon>Methylococcaceae</taxon>
        <taxon>Methylocucumis</taxon>
    </lineage>
</organism>
<sequence>MQRYLNESDVIGSITLQLHHPNTKHKLWVLVEGETDQKLYGNLITGKNTVIERVHGGVTALRKAMAALIIKSPRIIGIRDADFLHLNGQQEIIDRLFLTDAHDAEMMMVACDKAWQQVVAEYLPEKRTDFAQLRSDLLLSLRFLGGLRWLNDSQQLELNFKAGITNFYDAENLAIPNQMKCIEIIASCSPNKTDIPTERDISEKIMAITDDYNLCQGHDFECAFSLHVKAKTNKGISDTDVGKALRLAYRLEDFVTTSLYQQLKNWESETRNMLF</sequence>
<accession>A0A0F3IKV2</accession>
<dbReference type="Proteomes" id="UP000033684">
    <property type="component" value="Unassembled WGS sequence"/>
</dbReference>
<reference evidence="2" key="1">
    <citation type="submission" date="2015-03" db="EMBL/GenBank/DDBJ databases">
        <title>Draft genome sequence of a novel methanotroph (Sn10-6) isolated from flooded ricefield rhizosphere in India.</title>
        <authorList>
            <person name="Pandit P.S."/>
            <person name="Pore S.D."/>
            <person name="Arora P."/>
            <person name="Kapse N.G."/>
            <person name="Dhakephalkar P.K."/>
            <person name="Rahalkar M.C."/>
        </authorList>
    </citation>
    <scope>NUCLEOTIDE SEQUENCE [LARGE SCALE GENOMIC DNA]</scope>
    <source>
        <strain evidence="2">Sn10-6</strain>
    </source>
</reference>
<dbReference type="RefSeq" id="WP_045778482.1">
    <property type="nucleotide sequence ID" value="NZ_LAJX01000047.1"/>
</dbReference>
<name>A0A0F3IKV2_9GAMM</name>
<keyword evidence="2" id="KW-1185">Reference proteome</keyword>